<dbReference type="KEGG" id="shj:SHELI_v1c03990"/>
<reference evidence="2 3" key="1">
    <citation type="submission" date="2016-08" db="EMBL/GenBank/DDBJ databases">
        <title>Complete genome sequence of Spiroplasma helicoides TABS-2 (DSM 22551).</title>
        <authorList>
            <person name="Shen W.-Y."/>
            <person name="Lo W.-S."/>
            <person name="Lai Y.-C."/>
            <person name="Kuo C.-H."/>
        </authorList>
    </citation>
    <scope>NUCLEOTIDE SEQUENCE [LARGE SCALE GENOMIC DNA]</scope>
    <source>
        <strain evidence="2 3">TABS-2</strain>
    </source>
</reference>
<feature type="transmembrane region" description="Helical" evidence="1">
    <location>
        <begin position="106"/>
        <end position="125"/>
    </location>
</feature>
<name>A0A1B3SK97_9MOLU</name>
<dbReference type="AlphaFoldDB" id="A0A1B3SK97"/>
<keyword evidence="1" id="KW-0812">Transmembrane</keyword>
<gene>
    <name evidence="2" type="ORF">SHELI_v1c03990</name>
</gene>
<proteinExistence type="predicted"/>
<keyword evidence="1" id="KW-0472">Membrane</keyword>
<feature type="transmembrane region" description="Helical" evidence="1">
    <location>
        <begin position="31"/>
        <end position="57"/>
    </location>
</feature>
<sequence>MELLEWLYLFWPRLSYYQEDLDKKILVKNIIFNYIFFSIIEYITWTIVVVFVAFDFFKLTTDSYLKWTMYCFIPAILSIIIQQTFIFNNSINKLKVHLYNENIKHKYWFCFFIFIAFFYNVVRYYNVEKECKILGYTIKFKKNTKRSIVV</sequence>
<keyword evidence="1" id="KW-1133">Transmembrane helix</keyword>
<dbReference type="EMBL" id="CP017015">
    <property type="protein sequence ID" value="AOG60350.1"/>
    <property type="molecule type" value="Genomic_DNA"/>
</dbReference>
<evidence type="ECO:0000256" key="1">
    <source>
        <dbReference type="SAM" id="Phobius"/>
    </source>
</evidence>
<evidence type="ECO:0000313" key="3">
    <source>
        <dbReference type="Proteomes" id="UP000094378"/>
    </source>
</evidence>
<evidence type="ECO:0000313" key="2">
    <source>
        <dbReference type="EMBL" id="AOG60350.1"/>
    </source>
</evidence>
<accession>A0A1B3SK97</accession>
<feature type="transmembrane region" description="Helical" evidence="1">
    <location>
        <begin position="69"/>
        <end position="86"/>
    </location>
</feature>
<dbReference type="Proteomes" id="UP000094378">
    <property type="component" value="Chromosome"/>
</dbReference>
<protein>
    <submittedName>
        <fullName evidence="2">Uncharacterized protein</fullName>
    </submittedName>
</protein>
<keyword evidence="3" id="KW-1185">Reference proteome</keyword>
<organism evidence="2 3">
    <name type="scientific">Spiroplasma helicoides</name>
    <dbReference type="NCBI Taxonomy" id="216938"/>
    <lineage>
        <taxon>Bacteria</taxon>
        <taxon>Bacillati</taxon>
        <taxon>Mycoplasmatota</taxon>
        <taxon>Mollicutes</taxon>
        <taxon>Entomoplasmatales</taxon>
        <taxon>Spiroplasmataceae</taxon>
        <taxon>Spiroplasma</taxon>
    </lineage>
</organism>